<evidence type="ECO:0000313" key="4">
    <source>
        <dbReference type="Proteomes" id="UP000005225"/>
    </source>
</evidence>
<dbReference type="OMA" id="TEMWPLN"/>
<dbReference type="GO" id="GO:0003729">
    <property type="term" value="F:mRNA binding"/>
    <property type="evidence" value="ECO:0007669"/>
    <property type="project" value="TreeGrafter"/>
</dbReference>
<dbReference type="InterPro" id="IPR028193">
    <property type="entry name" value="TEX13A-D_N"/>
</dbReference>
<protein>
    <recommendedName>
        <fullName evidence="2">Testis-expressed protein 13 A-D N-terminal domain-containing protein</fullName>
    </recommendedName>
</protein>
<feature type="domain" description="Testis-expressed protein 13 A-D N-terminal" evidence="2">
    <location>
        <begin position="3"/>
        <end position="148"/>
    </location>
</feature>
<dbReference type="STRING" id="30611.ENSOGAP00000021984"/>
<dbReference type="Pfam" id="PF15186">
    <property type="entry name" value="TEX13"/>
    <property type="match status" value="1"/>
</dbReference>
<dbReference type="PANTHER" id="PTHR23111:SF28">
    <property type="entry name" value="TESTIS-EXPRESSED PROTEIN 13D"/>
    <property type="match status" value="1"/>
</dbReference>
<dbReference type="PANTHER" id="PTHR23111">
    <property type="entry name" value="ZINC FINGER PROTEIN"/>
    <property type="match status" value="1"/>
</dbReference>
<name>H0Y0U1_OTOGA</name>
<dbReference type="EMBL" id="AAQR03175569">
    <property type="status" value="NOT_ANNOTATED_CDS"/>
    <property type="molecule type" value="Genomic_DNA"/>
</dbReference>
<evidence type="ECO:0000259" key="2">
    <source>
        <dbReference type="Pfam" id="PF15186"/>
    </source>
</evidence>
<dbReference type="GeneTree" id="ENSGT00940000161768"/>
<dbReference type="eggNOG" id="ENOG502QR8U">
    <property type="taxonomic scope" value="Eukaryota"/>
</dbReference>
<organism evidence="3 4">
    <name type="scientific">Otolemur garnettii</name>
    <name type="common">Small-eared galago</name>
    <name type="synonym">Garnett's greater bushbaby</name>
    <dbReference type="NCBI Taxonomy" id="30611"/>
    <lineage>
        <taxon>Eukaryota</taxon>
        <taxon>Metazoa</taxon>
        <taxon>Chordata</taxon>
        <taxon>Craniata</taxon>
        <taxon>Vertebrata</taxon>
        <taxon>Euteleostomi</taxon>
        <taxon>Mammalia</taxon>
        <taxon>Eutheria</taxon>
        <taxon>Euarchontoglires</taxon>
        <taxon>Primates</taxon>
        <taxon>Strepsirrhini</taxon>
        <taxon>Lorisiformes</taxon>
        <taxon>Galagidae</taxon>
        <taxon>Otolemur</taxon>
    </lineage>
</organism>
<reference evidence="3" key="2">
    <citation type="submission" date="2025-08" db="UniProtKB">
        <authorList>
            <consortium name="Ensembl"/>
        </authorList>
    </citation>
    <scope>IDENTIFICATION</scope>
</reference>
<proteinExistence type="inferred from homology"/>
<dbReference type="InParanoid" id="H0Y0U1"/>
<dbReference type="HOGENOM" id="CLU_080055_0_0_1"/>
<sequence>VNFGDHNSGFRHNDVIRFINNEVLMNGGSQDFYVAFSSLSWSEVEERLRAVVADSQVPRAIKRACAWSALALSVRVAARQREQHAYRVRRLQERMEAHEAASWAMAAELRRLREESHEAASQLHLTHAALQQALFECDMLRTRLFQIERIPILATSTTCSHDNQEDTEMSCVITPLGEGRS</sequence>
<reference evidence="4" key="1">
    <citation type="submission" date="2011-03" db="EMBL/GenBank/DDBJ databases">
        <title>Version 3 of the genome sequence of Otolemur garnettii (Bushbaby).</title>
        <authorList>
            <consortium name="The Broad Institute Genome Sequencing Platform"/>
            <person name="Di Palma F."/>
            <person name="Johnson J."/>
            <person name="Lander E.S."/>
            <person name="Lindblad-Toh K."/>
            <person name="Jaffe D.B."/>
            <person name="Gnerre S."/>
            <person name="MacCallum I."/>
            <person name="Przybylski D."/>
            <person name="Ribeiro F.J."/>
            <person name="Burton J.N."/>
            <person name="Walker B.J."/>
            <person name="Sharpe T."/>
            <person name="Hall G."/>
        </authorList>
    </citation>
    <scope>NUCLEOTIDE SEQUENCE [LARGE SCALE GENOMIC DNA]</scope>
</reference>
<dbReference type="Proteomes" id="UP000005225">
    <property type="component" value="Unassembled WGS sequence"/>
</dbReference>
<dbReference type="AlphaFoldDB" id="H0Y0U1"/>
<dbReference type="Ensembl" id="ENSOGAT00000025835.1">
    <property type="protein sequence ID" value="ENSOGAP00000021984.1"/>
    <property type="gene ID" value="ENSOGAG00000027601.1"/>
</dbReference>
<evidence type="ECO:0000313" key="3">
    <source>
        <dbReference type="Ensembl" id="ENSOGAP00000021984.1"/>
    </source>
</evidence>
<accession>H0Y0U1</accession>
<comment type="similarity">
    <text evidence="1">Belongs to the TEX13 family.</text>
</comment>
<evidence type="ECO:0000256" key="1">
    <source>
        <dbReference type="ARBA" id="ARBA00008287"/>
    </source>
</evidence>
<reference evidence="3" key="3">
    <citation type="submission" date="2025-09" db="UniProtKB">
        <authorList>
            <consortium name="Ensembl"/>
        </authorList>
    </citation>
    <scope>IDENTIFICATION</scope>
</reference>
<keyword evidence="4" id="KW-1185">Reference proteome</keyword>